<keyword evidence="3 7" id="KW-0812">Transmembrane</keyword>
<dbReference type="PANTHER" id="PTHR38459">
    <property type="entry name" value="PROPHAGE BACTOPRENOL-LINKED GLUCOSE TRANSLOCASE HOMOLOG"/>
    <property type="match status" value="1"/>
</dbReference>
<proteinExistence type="inferred from homology"/>
<evidence type="ECO:0000256" key="3">
    <source>
        <dbReference type="ARBA" id="ARBA00022692"/>
    </source>
</evidence>
<name>A0A930VM29_9ACTN</name>
<dbReference type="Proteomes" id="UP000660668">
    <property type="component" value="Unassembled WGS sequence"/>
</dbReference>
<evidence type="ECO:0000256" key="4">
    <source>
        <dbReference type="ARBA" id="ARBA00022989"/>
    </source>
</evidence>
<comment type="subcellular location">
    <subcellularLocation>
        <location evidence="1">Membrane</location>
        <topology evidence="1">Multi-pass membrane protein</topology>
    </subcellularLocation>
</comment>
<feature type="transmembrane region" description="Helical" evidence="7">
    <location>
        <begin position="46"/>
        <end position="65"/>
    </location>
</feature>
<dbReference type="InterPro" id="IPR051401">
    <property type="entry name" value="GtrA_CellWall_Glycosyl"/>
</dbReference>
<comment type="caution">
    <text evidence="9">The sequence shown here is derived from an EMBL/GenBank/DDBJ whole genome shotgun (WGS) entry which is preliminary data.</text>
</comment>
<feature type="transmembrane region" description="Helical" evidence="7">
    <location>
        <begin position="12"/>
        <end position="34"/>
    </location>
</feature>
<gene>
    <name evidence="9" type="ORF">ISU10_09955</name>
</gene>
<protein>
    <submittedName>
        <fullName evidence="9">GtrA family protein</fullName>
    </submittedName>
</protein>
<feature type="transmembrane region" description="Helical" evidence="7">
    <location>
        <begin position="86"/>
        <end position="105"/>
    </location>
</feature>
<evidence type="ECO:0000259" key="8">
    <source>
        <dbReference type="Pfam" id="PF04138"/>
    </source>
</evidence>
<evidence type="ECO:0000313" key="10">
    <source>
        <dbReference type="Proteomes" id="UP000660668"/>
    </source>
</evidence>
<evidence type="ECO:0000256" key="5">
    <source>
        <dbReference type="ARBA" id="ARBA00023136"/>
    </source>
</evidence>
<dbReference type="AlphaFoldDB" id="A0A930VM29"/>
<dbReference type="Pfam" id="PF04138">
    <property type="entry name" value="GtrA_DPMS_TM"/>
    <property type="match status" value="1"/>
</dbReference>
<dbReference type="InterPro" id="IPR007267">
    <property type="entry name" value="GtrA_DPMS_TM"/>
</dbReference>
<dbReference type="RefSeq" id="WP_194696246.1">
    <property type="nucleotide sequence ID" value="NZ_JADKPO010000011.1"/>
</dbReference>
<evidence type="ECO:0000256" key="2">
    <source>
        <dbReference type="ARBA" id="ARBA00009399"/>
    </source>
</evidence>
<reference evidence="9" key="1">
    <citation type="submission" date="2020-11" db="EMBL/GenBank/DDBJ databases">
        <title>Nocardioides cynanchi sp. nov., isolated from soil of rhizosphere of Cynanchum wilfordii.</title>
        <authorList>
            <person name="Lee J.-S."/>
            <person name="Suh M.K."/>
            <person name="Kim J.-S."/>
        </authorList>
    </citation>
    <scope>NUCLEOTIDE SEQUENCE</scope>
    <source>
        <strain evidence="9">KCTC 19276</strain>
    </source>
</reference>
<organism evidence="9 10">
    <name type="scientific">Nocardioides agariphilus</name>
    <dbReference type="NCBI Taxonomy" id="433664"/>
    <lineage>
        <taxon>Bacteria</taxon>
        <taxon>Bacillati</taxon>
        <taxon>Actinomycetota</taxon>
        <taxon>Actinomycetes</taxon>
        <taxon>Propionibacteriales</taxon>
        <taxon>Nocardioidaceae</taxon>
        <taxon>Nocardioides</taxon>
    </lineage>
</organism>
<keyword evidence="4 7" id="KW-1133">Transmembrane helix</keyword>
<feature type="domain" description="GtrA/DPMS transmembrane" evidence="8">
    <location>
        <begin position="14"/>
        <end position="143"/>
    </location>
</feature>
<accession>A0A930VM29</accession>
<feature type="region of interest" description="Disordered" evidence="6">
    <location>
        <begin position="166"/>
        <end position="197"/>
    </location>
</feature>
<comment type="similarity">
    <text evidence="2">Belongs to the GtrA family.</text>
</comment>
<keyword evidence="10" id="KW-1185">Reference proteome</keyword>
<keyword evidence="5 7" id="KW-0472">Membrane</keyword>
<dbReference type="EMBL" id="JADKPO010000011">
    <property type="protein sequence ID" value="MBF4768091.1"/>
    <property type="molecule type" value="Genomic_DNA"/>
</dbReference>
<evidence type="ECO:0000313" key="9">
    <source>
        <dbReference type="EMBL" id="MBF4768091.1"/>
    </source>
</evidence>
<dbReference type="GO" id="GO:0000271">
    <property type="term" value="P:polysaccharide biosynthetic process"/>
    <property type="evidence" value="ECO:0007669"/>
    <property type="project" value="InterPro"/>
</dbReference>
<feature type="transmembrane region" description="Helical" evidence="7">
    <location>
        <begin position="120"/>
        <end position="137"/>
    </location>
</feature>
<evidence type="ECO:0000256" key="1">
    <source>
        <dbReference type="ARBA" id="ARBA00004141"/>
    </source>
</evidence>
<dbReference type="PANTHER" id="PTHR38459:SF1">
    <property type="entry name" value="PROPHAGE BACTOPRENOL-LINKED GLUCOSE TRANSLOCASE HOMOLOG"/>
    <property type="match status" value="1"/>
</dbReference>
<sequence>MGEGWDRLRVEVGRFMAVGGISTFAAFVVFNFLAHGLYLTNDPWLHGHPVTAFVIANFVGMVISYRLSRAWTFKHRPPRHADGGRTAFFVINLITMPIPMILLWLSRNWLGLDDPLSDNLAGTVIGQLLGQVARFYLFREYVFQQPMPLDIPRLVHWGDVEDVRFSSETDPEVAQGVATDPSTSGRAQPGAPAAGEG</sequence>
<dbReference type="GO" id="GO:0005886">
    <property type="term" value="C:plasma membrane"/>
    <property type="evidence" value="ECO:0007669"/>
    <property type="project" value="TreeGrafter"/>
</dbReference>
<evidence type="ECO:0000256" key="7">
    <source>
        <dbReference type="SAM" id="Phobius"/>
    </source>
</evidence>
<evidence type="ECO:0000256" key="6">
    <source>
        <dbReference type="SAM" id="MobiDB-lite"/>
    </source>
</evidence>